<keyword evidence="17" id="KW-1185">Reference proteome</keyword>
<comment type="caution">
    <text evidence="16">The sequence shown here is derived from an EMBL/GenBank/DDBJ whole genome shotgun (WGS) entry which is preliminary data.</text>
</comment>
<feature type="compositionally biased region" description="Basic and acidic residues" evidence="13">
    <location>
        <begin position="343"/>
        <end position="356"/>
    </location>
</feature>
<dbReference type="GO" id="GO:0008380">
    <property type="term" value="P:RNA splicing"/>
    <property type="evidence" value="ECO:0007669"/>
    <property type="project" value="UniProtKB-KW"/>
</dbReference>
<evidence type="ECO:0000256" key="8">
    <source>
        <dbReference type="ARBA" id="ARBA00023015"/>
    </source>
</evidence>
<evidence type="ECO:0000256" key="11">
    <source>
        <dbReference type="ARBA" id="ARBA00023187"/>
    </source>
</evidence>
<feature type="compositionally biased region" description="Basic and acidic residues" evidence="13">
    <location>
        <begin position="402"/>
        <end position="415"/>
    </location>
</feature>
<feature type="compositionally biased region" description="Basic and acidic residues" evidence="13">
    <location>
        <begin position="437"/>
        <end position="454"/>
    </location>
</feature>
<feature type="transmembrane region" description="Helical" evidence="14">
    <location>
        <begin position="591"/>
        <end position="614"/>
    </location>
</feature>
<dbReference type="GO" id="GO:0071013">
    <property type="term" value="C:catalytic step 2 spliceosome"/>
    <property type="evidence" value="ECO:0007669"/>
    <property type="project" value="TreeGrafter"/>
</dbReference>
<dbReference type="Pfam" id="PF04696">
    <property type="entry name" value="Pinin_SDK_memA"/>
    <property type="match status" value="1"/>
</dbReference>
<evidence type="ECO:0000256" key="9">
    <source>
        <dbReference type="ARBA" id="ARBA00023136"/>
    </source>
</evidence>
<dbReference type="GO" id="GO:0008250">
    <property type="term" value="C:oligosaccharyltransferase complex"/>
    <property type="evidence" value="ECO:0007669"/>
    <property type="project" value="InterPro"/>
</dbReference>
<feature type="region of interest" description="Disordered" evidence="13">
    <location>
        <begin position="23"/>
        <end position="149"/>
    </location>
</feature>
<dbReference type="Proteomes" id="UP000709295">
    <property type="component" value="Unassembled WGS sequence"/>
</dbReference>
<evidence type="ECO:0000256" key="3">
    <source>
        <dbReference type="ARBA" id="ARBA00009825"/>
    </source>
</evidence>
<keyword evidence="10" id="KW-0804">Transcription</keyword>
<dbReference type="InterPro" id="IPR006786">
    <property type="entry name" value="Pinin_SDK_MemA"/>
</dbReference>
<feature type="region of interest" description="Disordered" evidence="13">
    <location>
        <begin position="313"/>
        <end position="493"/>
    </location>
</feature>
<gene>
    <name evidence="16" type="ORF">JG688_00000407</name>
</gene>
<dbReference type="PROSITE" id="PS50800">
    <property type="entry name" value="SAP"/>
    <property type="match status" value="1"/>
</dbReference>
<evidence type="ECO:0000313" key="17">
    <source>
        <dbReference type="Proteomes" id="UP000709295"/>
    </source>
</evidence>
<evidence type="ECO:0000256" key="7">
    <source>
        <dbReference type="ARBA" id="ARBA00022989"/>
    </source>
</evidence>
<feature type="compositionally biased region" description="Low complexity" evidence="13">
    <location>
        <begin position="50"/>
        <end position="59"/>
    </location>
</feature>
<evidence type="ECO:0000313" key="16">
    <source>
        <dbReference type="EMBL" id="KAG6977387.1"/>
    </source>
</evidence>
<dbReference type="AlphaFoldDB" id="A0A8J5MJ58"/>
<feature type="transmembrane region" description="Helical" evidence="14">
    <location>
        <begin position="560"/>
        <end position="579"/>
    </location>
</feature>
<evidence type="ECO:0000256" key="1">
    <source>
        <dbReference type="ARBA" id="ARBA00004123"/>
    </source>
</evidence>
<dbReference type="InterPro" id="IPR007915">
    <property type="entry name" value="TMEM258/Ost5"/>
</dbReference>
<keyword evidence="7 14" id="KW-1133">Transmembrane helix</keyword>
<keyword evidence="11" id="KW-0508">mRNA splicing</keyword>
<keyword evidence="5" id="KW-0507">mRNA processing</keyword>
<evidence type="ECO:0000259" key="15">
    <source>
        <dbReference type="PROSITE" id="PS50800"/>
    </source>
</evidence>
<dbReference type="PANTHER" id="PTHR12707">
    <property type="entry name" value="PINN"/>
    <property type="match status" value="1"/>
</dbReference>
<dbReference type="GO" id="GO:0006397">
    <property type="term" value="P:mRNA processing"/>
    <property type="evidence" value="ECO:0007669"/>
    <property type="project" value="UniProtKB-KW"/>
</dbReference>
<dbReference type="Pfam" id="PF05251">
    <property type="entry name" value="Ost5"/>
    <property type="match status" value="1"/>
</dbReference>
<dbReference type="SMART" id="SM00513">
    <property type="entry name" value="SAP"/>
    <property type="match status" value="1"/>
</dbReference>
<evidence type="ECO:0000256" key="5">
    <source>
        <dbReference type="ARBA" id="ARBA00022664"/>
    </source>
</evidence>
<reference evidence="16" key="1">
    <citation type="submission" date="2021-01" db="EMBL/GenBank/DDBJ databases">
        <title>Phytophthora aleatoria, a newly-described species from Pinus radiata is distinct from Phytophthora cactorum isolates based on comparative genomics.</title>
        <authorList>
            <person name="Mcdougal R."/>
            <person name="Panda P."/>
            <person name="Williams N."/>
            <person name="Studholme D.J."/>
        </authorList>
    </citation>
    <scope>NUCLEOTIDE SEQUENCE</scope>
    <source>
        <strain evidence="16">NZFS 4037</strain>
    </source>
</reference>
<evidence type="ECO:0000256" key="12">
    <source>
        <dbReference type="ARBA" id="ARBA00023242"/>
    </source>
</evidence>
<feature type="domain" description="SAP" evidence="15">
    <location>
        <begin position="497"/>
        <end position="531"/>
    </location>
</feature>
<comment type="similarity">
    <text evidence="4">Belongs to the pinin family.</text>
</comment>
<feature type="compositionally biased region" description="Basic and acidic residues" evidence="13">
    <location>
        <begin position="472"/>
        <end position="493"/>
    </location>
</feature>
<evidence type="ECO:0000256" key="6">
    <source>
        <dbReference type="ARBA" id="ARBA00022692"/>
    </source>
</evidence>
<keyword evidence="12" id="KW-0539">Nucleus</keyword>
<dbReference type="EMBL" id="JAENGY010000007">
    <property type="protein sequence ID" value="KAG6977387.1"/>
    <property type="molecule type" value="Genomic_DNA"/>
</dbReference>
<dbReference type="InterPro" id="IPR039853">
    <property type="entry name" value="Pinin"/>
</dbReference>
<accession>A0A8J5MJ58</accession>
<keyword evidence="6 14" id="KW-0812">Transmembrane</keyword>
<evidence type="ECO:0000256" key="4">
    <source>
        <dbReference type="ARBA" id="ARBA00010386"/>
    </source>
</evidence>
<comment type="similarity">
    <text evidence="3">Belongs to the OST5 family.</text>
</comment>
<keyword evidence="8" id="KW-0805">Transcription regulation</keyword>
<name>A0A8J5MJ58_9STRA</name>
<sequence>MADRAESADERALRRELQELAKKREVLDSSKRRGSGTPTGGVAGRRSVLARLGGETTRAGGAGRHVQLKENNSRGNASWRLGKRDNEDNRQSSAVKRQRLHSAVARPEGSHDEERAEASRTSTSATSPSVDNARAQERKQRAVAPYAQKEGIARSRRMFGALMGHLGKAKRQIEKDTDLFKRQDTKQHEAEQREKMQSQNLENQARHEAEVARLQALIARTELDRSEQIARAKLEHLQLLRKSESQSKFLVTIASPPIYYLPSRHTKETKELVAASMEAHEAKMKASVQTHEEKLRKLEAEFATKLEKLREDLDALNEGDNEKDTAKASSAKKGRASDDEDMDHVSEEPEEDKKDGQGSGDEMSDGSPKDSAMEVEDEDIPQENGATEARRSDDGENNDNAVDTKSDCKAEKDSSPRSTVNGASVAHSDTEASSPSRVKDDEKTVEQVKEESESPKQSNEAGVTKESATDDGSAKLESNDAKTEAPVEPKEDPAAHVDKMKVAELRAELKKRGLDTKGLKAILVQRLKQAMHGDDESKSRYFVTMEMEIPYASPVDPESYGFLTAALLLTGLVFMALFFTRAVTPKKNALVELVLAFIAALLLGFGSLFLFLWAEIYV</sequence>
<evidence type="ECO:0000256" key="2">
    <source>
        <dbReference type="ARBA" id="ARBA00004141"/>
    </source>
</evidence>
<keyword evidence="9 14" id="KW-0472">Membrane</keyword>
<comment type="subcellular location">
    <subcellularLocation>
        <location evidence="2">Membrane</location>
        <topology evidence="2">Multi-pass membrane protein</topology>
    </subcellularLocation>
    <subcellularLocation>
        <location evidence="1">Nucleus</location>
    </subcellularLocation>
</comment>
<organism evidence="16 17">
    <name type="scientific">Phytophthora aleatoria</name>
    <dbReference type="NCBI Taxonomy" id="2496075"/>
    <lineage>
        <taxon>Eukaryota</taxon>
        <taxon>Sar</taxon>
        <taxon>Stramenopiles</taxon>
        <taxon>Oomycota</taxon>
        <taxon>Peronosporomycetes</taxon>
        <taxon>Peronosporales</taxon>
        <taxon>Peronosporaceae</taxon>
        <taxon>Phytophthora</taxon>
    </lineage>
</organism>
<feature type="region of interest" description="Disordered" evidence="13">
    <location>
        <begin position="175"/>
        <end position="200"/>
    </location>
</feature>
<evidence type="ECO:0000256" key="14">
    <source>
        <dbReference type="SAM" id="Phobius"/>
    </source>
</evidence>
<dbReference type="InterPro" id="IPR003034">
    <property type="entry name" value="SAP_dom"/>
</dbReference>
<protein>
    <recommendedName>
        <fullName evidence="15">SAP domain-containing protein</fullName>
    </recommendedName>
</protein>
<feature type="compositionally biased region" description="Basic and acidic residues" evidence="13">
    <location>
        <begin position="108"/>
        <end position="118"/>
    </location>
</feature>
<proteinExistence type="inferred from homology"/>
<evidence type="ECO:0000256" key="10">
    <source>
        <dbReference type="ARBA" id="ARBA00023163"/>
    </source>
</evidence>
<feature type="compositionally biased region" description="Basic and acidic residues" evidence="13">
    <location>
        <begin position="175"/>
        <end position="196"/>
    </location>
</feature>
<dbReference type="Pfam" id="PF02037">
    <property type="entry name" value="SAP"/>
    <property type="match status" value="1"/>
</dbReference>
<dbReference type="PANTHER" id="PTHR12707:SF0">
    <property type="entry name" value="PININ"/>
    <property type="match status" value="1"/>
</dbReference>
<evidence type="ECO:0000256" key="13">
    <source>
        <dbReference type="SAM" id="MobiDB-lite"/>
    </source>
</evidence>